<dbReference type="Proteomes" id="UP000225706">
    <property type="component" value="Unassembled WGS sequence"/>
</dbReference>
<dbReference type="Pfam" id="PF00041">
    <property type="entry name" value="fn3"/>
    <property type="match status" value="1"/>
</dbReference>
<dbReference type="SMART" id="SM00615">
    <property type="entry name" value="EPH_lbd"/>
    <property type="match status" value="1"/>
</dbReference>
<evidence type="ECO:0000256" key="2">
    <source>
        <dbReference type="ARBA" id="ARBA00022692"/>
    </source>
</evidence>
<dbReference type="PROSITE" id="PS50853">
    <property type="entry name" value="FN3"/>
    <property type="match status" value="1"/>
</dbReference>
<evidence type="ECO:0000313" key="11">
    <source>
        <dbReference type="EMBL" id="PFX22084.1"/>
    </source>
</evidence>
<comment type="subcellular location">
    <subcellularLocation>
        <location evidence="1">Membrane</location>
        <topology evidence="1">Single-pass membrane protein</topology>
    </subcellularLocation>
</comment>
<sequence>MIFACEMQFKKKTEKWVKQKYYSLCDVYLDAFPQPNSWLISDPIGVDNVVKTVIVTIDYKTENCTAIKGGIHCKNYFHLYEHQSWQTTRLDPVTNNASYDKIAKTAPLALGIRVSQKFRVEVKKKYIFLAFHDQGSCSVLYSVTVSYYVCPISTQVSSLVSLPHTVAPANNSKPVEVGCVTDAFNNQGTLSLDCQSDGVWNISSLNGSCICREGMENAVGKCKGIPRKDNLAIDIGEMVPLTSRVFLVNTESQTERKKTERVACGKPTAHRIQPLSNVSIEDAQNINKKVFLNNVQELAHAWLTTVVFSLIVVPSAPKNVSLGFVNQSALEIQWQPPAETGVQTHVFYEVECRRPCEVEDESECVDKACRSDIIFIPRKDGLSTTKVTVGNLTSFVNYTIRVYAKNRVSEVAKLKYGVEANFTAITIRTNGSYNSKKIRLIVYTAGGGGALLLIILVVAIVVFVVSRRRRSKKSAEQAYMEALQQ</sequence>
<feature type="non-terminal residue" evidence="11">
    <location>
        <position position="485"/>
    </location>
</feature>
<dbReference type="Gene3D" id="2.60.40.1770">
    <property type="entry name" value="ephrin a2 ectodomain"/>
    <property type="match status" value="1"/>
</dbReference>
<keyword evidence="3" id="KW-0547">Nucleotide-binding</keyword>
<evidence type="ECO:0000256" key="7">
    <source>
        <dbReference type="ARBA" id="ARBA00023170"/>
    </source>
</evidence>
<dbReference type="InterPro" id="IPR008979">
    <property type="entry name" value="Galactose-bd-like_sf"/>
</dbReference>
<evidence type="ECO:0000256" key="8">
    <source>
        <dbReference type="SAM" id="Phobius"/>
    </source>
</evidence>
<accession>A0A2B4RUF8</accession>
<dbReference type="InterPro" id="IPR036116">
    <property type="entry name" value="FN3_sf"/>
</dbReference>
<evidence type="ECO:0000256" key="1">
    <source>
        <dbReference type="ARBA" id="ARBA00004167"/>
    </source>
</evidence>
<evidence type="ECO:0000256" key="6">
    <source>
        <dbReference type="ARBA" id="ARBA00023136"/>
    </source>
</evidence>
<dbReference type="InterPro" id="IPR001090">
    <property type="entry name" value="Ephrin_rcpt_lig-bd_dom"/>
</dbReference>
<name>A0A2B4RUF8_STYPI</name>
<evidence type="ECO:0000256" key="4">
    <source>
        <dbReference type="ARBA" id="ARBA00022840"/>
    </source>
</evidence>
<feature type="domain" description="Fibronectin type-III" evidence="9">
    <location>
        <begin position="316"/>
        <end position="432"/>
    </location>
</feature>
<dbReference type="InterPro" id="IPR050449">
    <property type="entry name" value="Ephrin_rcpt_TKs"/>
</dbReference>
<dbReference type="OrthoDB" id="4062651at2759"/>
<gene>
    <name evidence="11" type="primary">EPHA4</name>
    <name evidence="11" type="ORF">AWC38_SpisGene13406</name>
</gene>
<evidence type="ECO:0000259" key="9">
    <source>
        <dbReference type="PROSITE" id="PS50853"/>
    </source>
</evidence>
<evidence type="ECO:0000256" key="5">
    <source>
        <dbReference type="ARBA" id="ARBA00022989"/>
    </source>
</evidence>
<organism evidence="11 12">
    <name type="scientific">Stylophora pistillata</name>
    <name type="common">Smooth cauliflower coral</name>
    <dbReference type="NCBI Taxonomy" id="50429"/>
    <lineage>
        <taxon>Eukaryota</taxon>
        <taxon>Metazoa</taxon>
        <taxon>Cnidaria</taxon>
        <taxon>Anthozoa</taxon>
        <taxon>Hexacorallia</taxon>
        <taxon>Scleractinia</taxon>
        <taxon>Astrocoeniina</taxon>
        <taxon>Pocilloporidae</taxon>
        <taxon>Stylophora</taxon>
    </lineage>
</organism>
<keyword evidence="4" id="KW-0067">ATP-binding</keyword>
<dbReference type="Gene3D" id="2.60.40.10">
    <property type="entry name" value="Immunoglobulins"/>
    <property type="match status" value="1"/>
</dbReference>
<evidence type="ECO:0000256" key="3">
    <source>
        <dbReference type="ARBA" id="ARBA00022741"/>
    </source>
</evidence>
<keyword evidence="7 11" id="KW-0675">Receptor</keyword>
<dbReference type="PROSITE" id="PS51550">
    <property type="entry name" value="EPH_LBD"/>
    <property type="match status" value="1"/>
</dbReference>
<dbReference type="SMART" id="SM00060">
    <property type="entry name" value="FN3"/>
    <property type="match status" value="1"/>
</dbReference>
<dbReference type="GO" id="GO:0005005">
    <property type="term" value="F:transmembrane-ephrin receptor activity"/>
    <property type="evidence" value="ECO:0007669"/>
    <property type="project" value="TreeGrafter"/>
</dbReference>
<dbReference type="AlphaFoldDB" id="A0A2B4RUF8"/>
<dbReference type="EMBL" id="LSMT01000252">
    <property type="protein sequence ID" value="PFX22084.1"/>
    <property type="molecule type" value="Genomic_DNA"/>
</dbReference>
<proteinExistence type="predicted"/>
<protein>
    <submittedName>
        <fullName evidence="11">Ephrin type-A receptor 4</fullName>
    </submittedName>
</protein>
<evidence type="ECO:0000313" key="12">
    <source>
        <dbReference type="Proteomes" id="UP000225706"/>
    </source>
</evidence>
<keyword evidence="2 8" id="KW-0812">Transmembrane</keyword>
<dbReference type="GO" id="GO:0005886">
    <property type="term" value="C:plasma membrane"/>
    <property type="evidence" value="ECO:0007669"/>
    <property type="project" value="TreeGrafter"/>
</dbReference>
<dbReference type="GO" id="GO:0007411">
    <property type="term" value="P:axon guidance"/>
    <property type="evidence" value="ECO:0007669"/>
    <property type="project" value="TreeGrafter"/>
</dbReference>
<dbReference type="GO" id="GO:0030425">
    <property type="term" value="C:dendrite"/>
    <property type="evidence" value="ECO:0007669"/>
    <property type="project" value="TreeGrafter"/>
</dbReference>
<reference evidence="12" key="1">
    <citation type="journal article" date="2017" name="bioRxiv">
        <title>Comparative analysis of the genomes of Stylophora pistillata and Acropora digitifera provides evidence for extensive differences between species of corals.</title>
        <authorList>
            <person name="Voolstra C.R."/>
            <person name="Li Y."/>
            <person name="Liew Y.J."/>
            <person name="Baumgarten S."/>
            <person name="Zoccola D."/>
            <person name="Flot J.-F."/>
            <person name="Tambutte S."/>
            <person name="Allemand D."/>
            <person name="Aranda M."/>
        </authorList>
    </citation>
    <scope>NUCLEOTIDE SEQUENCE [LARGE SCALE GENOMIC DNA]</scope>
</reference>
<dbReference type="Pfam" id="PF01404">
    <property type="entry name" value="Ephrin_lbd"/>
    <property type="match status" value="1"/>
</dbReference>
<comment type="caution">
    <text evidence="11">The sequence shown here is derived from an EMBL/GenBank/DDBJ whole genome shotgun (WGS) entry which is preliminary data.</text>
</comment>
<dbReference type="Gene3D" id="2.60.120.260">
    <property type="entry name" value="Galactose-binding domain-like"/>
    <property type="match status" value="1"/>
</dbReference>
<keyword evidence="6 8" id="KW-0472">Membrane</keyword>
<dbReference type="STRING" id="50429.A0A2B4RUF8"/>
<dbReference type="CDD" id="cd00063">
    <property type="entry name" value="FN3"/>
    <property type="match status" value="1"/>
</dbReference>
<keyword evidence="5 8" id="KW-1133">Transmembrane helix</keyword>
<dbReference type="SUPFAM" id="SSF49785">
    <property type="entry name" value="Galactose-binding domain-like"/>
    <property type="match status" value="1"/>
</dbReference>
<keyword evidence="12" id="KW-1185">Reference proteome</keyword>
<feature type="transmembrane region" description="Helical" evidence="8">
    <location>
        <begin position="440"/>
        <end position="465"/>
    </location>
</feature>
<evidence type="ECO:0000259" key="10">
    <source>
        <dbReference type="PROSITE" id="PS51550"/>
    </source>
</evidence>
<dbReference type="PANTHER" id="PTHR46877:SF14">
    <property type="entry name" value="RECEPTOR PROTEIN-TYROSINE KINASE"/>
    <property type="match status" value="1"/>
</dbReference>
<dbReference type="GO" id="GO:0005524">
    <property type="term" value="F:ATP binding"/>
    <property type="evidence" value="ECO:0007669"/>
    <property type="project" value="UniProtKB-KW"/>
</dbReference>
<dbReference type="InterPro" id="IPR003961">
    <property type="entry name" value="FN3_dom"/>
</dbReference>
<feature type="domain" description="Eph LBD" evidence="10">
    <location>
        <begin position="1"/>
        <end position="155"/>
    </location>
</feature>
<dbReference type="InterPro" id="IPR013783">
    <property type="entry name" value="Ig-like_fold"/>
</dbReference>
<dbReference type="PANTHER" id="PTHR46877">
    <property type="entry name" value="EPH RECEPTOR A5"/>
    <property type="match status" value="1"/>
</dbReference>
<dbReference type="SUPFAM" id="SSF49265">
    <property type="entry name" value="Fibronectin type III"/>
    <property type="match status" value="1"/>
</dbReference>